<dbReference type="Pfam" id="PF00089">
    <property type="entry name" value="Trypsin"/>
    <property type="match status" value="1"/>
</dbReference>
<dbReference type="GO" id="GO:0004252">
    <property type="term" value="F:serine-type endopeptidase activity"/>
    <property type="evidence" value="ECO:0007669"/>
    <property type="project" value="InterPro"/>
</dbReference>
<dbReference type="CDD" id="cd00190">
    <property type="entry name" value="Tryp_SPc"/>
    <property type="match status" value="1"/>
</dbReference>
<evidence type="ECO:0000259" key="3">
    <source>
        <dbReference type="PROSITE" id="PS50240"/>
    </source>
</evidence>
<dbReference type="PRINTS" id="PR00722">
    <property type="entry name" value="CHYMOTRYPSIN"/>
</dbReference>
<dbReference type="PROSITE" id="PS50240">
    <property type="entry name" value="TRYPSIN_DOM"/>
    <property type="match status" value="1"/>
</dbReference>
<dbReference type="InterPro" id="IPR033116">
    <property type="entry name" value="TRYPSIN_SER"/>
</dbReference>
<keyword evidence="2" id="KW-0378">Hydrolase</keyword>
<dbReference type="PANTHER" id="PTHR24252:SF7">
    <property type="entry name" value="HYALIN"/>
    <property type="match status" value="1"/>
</dbReference>
<gene>
    <name evidence="4" type="ORF">HERILL_LOCUS11926</name>
</gene>
<dbReference type="InterPro" id="IPR018114">
    <property type="entry name" value="TRYPSIN_HIS"/>
</dbReference>
<protein>
    <recommendedName>
        <fullName evidence="3">Peptidase S1 domain-containing protein</fullName>
    </recommendedName>
</protein>
<dbReference type="InParanoid" id="A0A7R8Z128"/>
<dbReference type="PANTHER" id="PTHR24252">
    <property type="entry name" value="ACROSIN-RELATED"/>
    <property type="match status" value="1"/>
</dbReference>
<dbReference type="OMA" id="SHLCTYD"/>
<dbReference type="PROSITE" id="PS00135">
    <property type="entry name" value="TRYPSIN_SER"/>
    <property type="match status" value="1"/>
</dbReference>
<sequence>MIANEVDYFKIRIIRRGSDDGALGKIHRRRYRGSTMNSDEDAELGCENELFIVSQEADPYFNNVEIFCGITTVHRQSLLQTITIGYISELKGGYFECEFRSIPQRCDCGWSSVSKIVGGHEAQLHEFPFMAGIVSFSLKRIICGGSIISDRFTLTAAHCVSNPSEANNIALVIGEHDVTTGKDTPYTKLHLIDRIIYHENYNNVSWENDIALVRVQEQMTWSIGVAPICLPFLDRFRNFANQQAEIAGWGTTEFGGVLSNTLMKGTVRILSNEYCQNQMDLCTYDDEVDSCQGDSGGPIILNRDRMFLVGIISFGKGCPGIGHNVRVTSYLDWIVTNTGQDFCMKPIGVGN</sequence>
<keyword evidence="2" id="KW-0645">Protease</keyword>
<dbReference type="Proteomes" id="UP000594454">
    <property type="component" value="Chromosome 4"/>
</dbReference>
<dbReference type="EMBL" id="LR899012">
    <property type="protein sequence ID" value="CAD7089371.1"/>
    <property type="molecule type" value="Genomic_DNA"/>
</dbReference>
<reference evidence="4 5" key="1">
    <citation type="submission" date="2020-11" db="EMBL/GenBank/DDBJ databases">
        <authorList>
            <person name="Wallbank WR R."/>
            <person name="Pardo Diaz C."/>
            <person name="Kozak K."/>
            <person name="Martin S."/>
            <person name="Jiggins C."/>
            <person name="Moest M."/>
            <person name="Warren A I."/>
            <person name="Generalovic N T."/>
            <person name="Byers J.R.P. K."/>
            <person name="Montejo-Kovacevich G."/>
            <person name="Yen C E."/>
        </authorList>
    </citation>
    <scope>NUCLEOTIDE SEQUENCE [LARGE SCALE GENOMIC DNA]</scope>
</reference>
<keyword evidence="2" id="KW-0720">Serine protease</keyword>
<dbReference type="InterPro" id="IPR001254">
    <property type="entry name" value="Trypsin_dom"/>
</dbReference>
<evidence type="ECO:0000256" key="1">
    <source>
        <dbReference type="ARBA" id="ARBA00023157"/>
    </source>
</evidence>
<proteinExistence type="predicted"/>
<dbReference type="InterPro" id="IPR001314">
    <property type="entry name" value="Peptidase_S1A"/>
</dbReference>
<dbReference type="InterPro" id="IPR009003">
    <property type="entry name" value="Peptidase_S1_PA"/>
</dbReference>
<evidence type="ECO:0000313" key="4">
    <source>
        <dbReference type="EMBL" id="CAD7089371.1"/>
    </source>
</evidence>
<dbReference type="SUPFAM" id="SSF50494">
    <property type="entry name" value="Trypsin-like serine proteases"/>
    <property type="match status" value="1"/>
</dbReference>
<dbReference type="FunFam" id="2.40.10.10:FF:000068">
    <property type="entry name" value="transmembrane protease serine 2"/>
    <property type="match status" value="1"/>
</dbReference>
<dbReference type="Gene3D" id="2.40.10.10">
    <property type="entry name" value="Trypsin-like serine proteases"/>
    <property type="match status" value="1"/>
</dbReference>
<feature type="domain" description="Peptidase S1" evidence="3">
    <location>
        <begin position="116"/>
        <end position="339"/>
    </location>
</feature>
<dbReference type="SMART" id="SM00020">
    <property type="entry name" value="Tryp_SPc"/>
    <property type="match status" value="1"/>
</dbReference>
<dbReference type="AlphaFoldDB" id="A0A7R8Z128"/>
<dbReference type="OrthoDB" id="6380398at2759"/>
<keyword evidence="1" id="KW-1015">Disulfide bond</keyword>
<organism evidence="4 5">
    <name type="scientific">Hermetia illucens</name>
    <name type="common">Black soldier fly</name>
    <dbReference type="NCBI Taxonomy" id="343691"/>
    <lineage>
        <taxon>Eukaryota</taxon>
        <taxon>Metazoa</taxon>
        <taxon>Ecdysozoa</taxon>
        <taxon>Arthropoda</taxon>
        <taxon>Hexapoda</taxon>
        <taxon>Insecta</taxon>
        <taxon>Pterygota</taxon>
        <taxon>Neoptera</taxon>
        <taxon>Endopterygota</taxon>
        <taxon>Diptera</taxon>
        <taxon>Brachycera</taxon>
        <taxon>Stratiomyomorpha</taxon>
        <taxon>Stratiomyidae</taxon>
        <taxon>Hermetiinae</taxon>
        <taxon>Hermetia</taxon>
    </lineage>
</organism>
<accession>A0A7R8Z128</accession>
<dbReference type="PROSITE" id="PS00134">
    <property type="entry name" value="TRYPSIN_HIS"/>
    <property type="match status" value="1"/>
</dbReference>
<evidence type="ECO:0000313" key="5">
    <source>
        <dbReference type="Proteomes" id="UP000594454"/>
    </source>
</evidence>
<evidence type="ECO:0000256" key="2">
    <source>
        <dbReference type="RuleBase" id="RU363034"/>
    </source>
</evidence>
<keyword evidence="5" id="KW-1185">Reference proteome</keyword>
<name>A0A7R8Z128_HERIL</name>
<dbReference type="GO" id="GO:0006508">
    <property type="term" value="P:proteolysis"/>
    <property type="evidence" value="ECO:0007669"/>
    <property type="project" value="UniProtKB-KW"/>
</dbReference>
<dbReference type="InterPro" id="IPR043504">
    <property type="entry name" value="Peptidase_S1_PA_chymotrypsin"/>
</dbReference>